<dbReference type="AlphaFoldDB" id="A0A1X7T4V9"/>
<protein>
    <recommendedName>
        <fullName evidence="1">Death domain-containing protein</fullName>
    </recommendedName>
</protein>
<dbReference type="CDD" id="cd01670">
    <property type="entry name" value="Death"/>
    <property type="match status" value="1"/>
</dbReference>
<dbReference type="InterPro" id="IPR000488">
    <property type="entry name" value="Death_dom"/>
</dbReference>
<proteinExistence type="predicted"/>
<dbReference type="InterPro" id="IPR011029">
    <property type="entry name" value="DEATH-like_dom_sf"/>
</dbReference>
<evidence type="ECO:0000313" key="2">
    <source>
        <dbReference type="EnsemblMetazoa" id="Aqu2.1.09420_001"/>
    </source>
</evidence>
<dbReference type="SUPFAM" id="SSF47986">
    <property type="entry name" value="DEATH domain"/>
    <property type="match status" value="1"/>
</dbReference>
<sequence length="297" mass="32890">MASPGPAVNTNQLQITDLVEVLKLLRRHGYSGTSYYDLGLYLGLSPTTLDAIRDNERNVDSCLRECLKAWLQKADNVQKKGGPSIYSLVSVLRELGENGVADGIDMETLQCERITIVVDEDAADRTIKDIKKLSKNIFKKLSPHIKLNVIKDGDSFTITCSFPLILSEQLITAALNNIDVLKENKVKRLTIGYCTVYEVKDTSTATTTEIDEYTSSLPTSSGLMKQLMLSLSVQLINSKEEVTALNGESMTMKKEVESLKETLDTKNRMLTASIGESERFKKIAEEIEKQSKAKGGL</sequence>
<dbReference type="Gene3D" id="1.10.533.10">
    <property type="entry name" value="Death Domain, Fas"/>
    <property type="match status" value="1"/>
</dbReference>
<name>A0A1X7T4V9_AMPQE</name>
<dbReference type="PROSITE" id="PS50017">
    <property type="entry name" value="DEATH_DOMAIN"/>
    <property type="match status" value="1"/>
</dbReference>
<dbReference type="InParanoid" id="A0A1X7T4V9"/>
<organism evidence="2">
    <name type="scientific">Amphimedon queenslandica</name>
    <name type="common">Sponge</name>
    <dbReference type="NCBI Taxonomy" id="400682"/>
    <lineage>
        <taxon>Eukaryota</taxon>
        <taxon>Metazoa</taxon>
        <taxon>Porifera</taxon>
        <taxon>Demospongiae</taxon>
        <taxon>Heteroscleromorpha</taxon>
        <taxon>Haplosclerida</taxon>
        <taxon>Niphatidae</taxon>
        <taxon>Amphimedon</taxon>
    </lineage>
</organism>
<reference evidence="2" key="1">
    <citation type="submission" date="2017-05" db="UniProtKB">
        <authorList>
            <consortium name="EnsemblMetazoa"/>
        </authorList>
    </citation>
    <scope>IDENTIFICATION</scope>
</reference>
<evidence type="ECO:0000259" key="1">
    <source>
        <dbReference type="PROSITE" id="PS50017"/>
    </source>
</evidence>
<feature type="domain" description="Death" evidence="1">
    <location>
        <begin position="32"/>
        <end position="108"/>
    </location>
</feature>
<dbReference type="GO" id="GO:0007165">
    <property type="term" value="P:signal transduction"/>
    <property type="evidence" value="ECO:0007669"/>
    <property type="project" value="InterPro"/>
</dbReference>
<dbReference type="EnsemblMetazoa" id="Aqu2.1.09420_001">
    <property type="protein sequence ID" value="Aqu2.1.09420_001"/>
    <property type="gene ID" value="Aqu2.1.09420"/>
</dbReference>
<dbReference type="Pfam" id="PF00531">
    <property type="entry name" value="Death"/>
    <property type="match status" value="1"/>
</dbReference>
<accession>A0A1X7T4V9</accession>